<accession>X0YHJ7</accession>
<organism evidence="1">
    <name type="scientific">marine sediment metagenome</name>
    <dbReference type="NCBI Taxonomy" id="412755"/>
    <lineage>
        <taxon>unclassified sequences</taxon>
        <taxon>metagenomes</taxon>
        <taxon>ecological metagenomes</taxon>
    </lineage>
</organism>
<evidence type="ECO:0000313" key="1">
    <source>
        <dbReference type="EMBL" id="GAG46672.1"/>
    </source>
</evidence>
<feature type="non-terminal residue" evidence="1">
    <location>
        <position position="1"/>
    </location>
</feature>
<gene>
    <name evidence="1" type="ORF">S01H1_78566</name>
</gene>
<dbReference type="AlphaFoldDB" id="X0YHJ7"/>
<name>X0YHJ7_9ZZZZ</name>
<sequence length="86" mass="8756">GVSCTFSAKTSGTNQLVGFVIAEGGVTADKTVVQRLVGTGTDEGAGAVHGLFDLATGEYVELWVTNNTSSNTVTIQHGNLTVVAIT</sequence>
<protein>
    <submittedName>
        <fullName evidence="1">Uncharacterized protein</fullName>
    </submittedName>
</protein>
<dbReference type="EMBL" id="BARS01052885">
    <property type="protein sequence ID" value="GAG46672.1"/>
    <property type="molecule type" value="Genomic_DNA"/>
</dbReference>
<comment type="caution">
    <text evidence="1">The sequence shown here is derived from an EMBL/GenBank/DDBJ whole genome shotgun (WGS) entry which is preliminary data.</text>
</comment>
<reference evidence="1" key="1">
    <citation type="journal article" date="2014" name="Front. Microbiol.">
        <title>High frequency of phylogenetically diverse reductive dehalogenase-homologous genes in deep subseafloor sedimentary metagenomes.</title>
        <authorList>
            <person name="Kawai M."/>
            <person name="Futagami T."/>
            <person name="Toyoda A."/>
            <person name="Takaki Y."/>
            <person name="Nishi S."/>
            <person name="Hori S."/>
            <person name="Arai W."/>
            <person name="Tsubouchi T."/>
            <person name="Morono Y."/>
            <person name="Uchiyama I."/>
            <person name="Ito T."/>
            <person name="Fujiyama A."/>
            <person name="Inagaki F."/>
            <person name="Takami H."/>
        </authorList>
    </citation>
    <scope>NUCLEOTIDE SEQUENCE</scope>
    <source>
        <strain evidence="1">Expedition CK06-06</strain>
    </source>
</reference>
<proteinExistence type="predicted"/>